<comment type="caution">
    <text evidence="1">The sequence shown here is derived from an EMBL/GenBank/DDBJ whole genome shotgun (WGS) entry which is preliminary data.</text>
</comment>
<dbReference type="Proteomes" id="UP000733379">
    <property type="component" value="Unassembled WGS sequence"/>
</dbReference>
<keyword evidence="2" id="KW-1185">Reference proteome</keyword>
<dbReference type="EMBL" id="JAHKNI010000007">
    <property type="protein sequence ID" value="MBU3063984.1"/>
    <property type="molecule type" value="Genomic_DNA"/>
</dbReference>
<evidence type="ECO:0000313" key="1">
    <source>
        <dbReference type="EMBL" id="MBU3063984.1"/>
    </source>
</evidence>
<proteinExistence type="predicted"/>
<reference evidence="1 2" key="1">
    <citation type="submission" date="2021-06" db="EMBL/GenBank/DDBJ databases">
        <title>Actinomycetes sequencing.</title>
        <authorList>
            <person name="Shan Q."/>
        </authorList>
    </citation>
    <scope>NUCLEOTIDE SEQUENCE [LARGE SCALE GENOMIC DNA]</scope>
    <source>
        <strain evidence="1 2">NEAU-G5</strain>
    </source>
</reference>
<evidence type="ECO:0000313" key="2">
    <source>
        <dbReference type="Proteomes" id="UP000733379"/>
    </source>
</evidence>
<sequence>MLTFALLFLTITALSVVLYRRIGVGLNGSTDVVDRDAQRLQSELRALLAIHDYR</sequence>
<name>A0ABS6B149_9NOCA</name>
<protein>
    <recommendedName>
        <fullName evidence="3">Two-component sensor histidine kinase</fullName>
    </recommendedName>
</protein>
<accession>A0ABS6B149</accession>
<dbReference type="RefSeq" id="WP_215918978.1">
    <property type="nucleotide sequence ID" value="NZ_JAHKNI010000007.1"/>
</dbReference>
<gene>
    <name evidence="1" type="ORF">KO481_20935</name>
</gene>
<organism evidence="1 2">
    <name type="scientific">Nocardia albiluteola</name>
    <dbReference type="NCBI Taxonomy" id="2842303"/>
    <lineage>
        <taxon>Bacteria</taxon>
        <taxon>Bacillati</taxon>
        <taxon>Actinomycetota</taxon>
        <taxon>Actinomycetes</taxon>
        <taxon>Mycobacteriales</taxon>
        <taxon>Nocardiaceae</taxon>
        <taxon>Nocardia</taxon>
    </lineage>
</organism>
<evidence type="ECO:0008006" key="3">
    <source>
        <dbReference type="Google" id="ProtNLM"/>
    </source>
</evidence>